<protein>
    <submittedName>
        <fullName evidence="1">DNA polymerase III subunit delta</fullName>
    </submittedName>
</protein>
<proteinExistence type="predicted"/>
<keyword evidence="2" id="KW-1185">Reference proteome</keyword>
<dbReference type="GO" id="GO:0003887">
    <property type="term" value="F:DNA-directed DNA polymerase activity"/>
    <property type="evidence" value="ECO:0007669"/>
    <property type="project" value="InterPro"/>
</dbReference>
<dbReference type="Proteomes" id="UP000239406">
    <property type="component" value="Unassembled WGS sequence"/>
</dbReference>
<dbReference type="InterPro" id="IPR027417">
    <property type="entry name" value="P-loop_NTPase"/>
</dbReference>
<dbReference type="Gene3D" id="3.40.50.300">
    <property type="entry name" value="P-loop containing nucleotide triphosphate hydrolases"/>
    <property type="match status" value="1"/>
</dbReference>
<dbReference type="Pfam" id="PF13177">
    <property type="entry name" value="DNA_pol3_delta2"/>
    <property type="match status" value="1"/>
</dbReference>
<dbReference type="PANTHER" id="PTHR11669">
    <property type="entry name" value="REPLICATION FACTOR C / DNA POLYMERASE III GAMMA-TAU SUBUNIT"/>
    <property type="match status" value="1"/>
</dbReference>
<dbReference type="SUPFAM" id="SSF52540">
    <property type="entry name" value="P-loop containing nucleoside triphosphate hydrolases"/>
    <property type="match status" value="1"/>
</dbReference>
<dbReference type="AlphaFoldDB" id="A0A2S5T6Q5"/>
<sequence>MSVTLPYPWLEAPLRELLAHQRGHAVLLAGPQGVGQFELALALAQAWLCEGAEGHAARPCGTCASCALVASHTHPDLMVLLPEALQEELGWAPLEAEPKASQAKPSREIKVEALRRVVEFAQQTSSRGVAKVVLIHPAERMNAVAANTLLKTLEEPPGMARFILSTEAIDALLPTIRSRCQHLRLSPPPEAVALAWLAQQGMPRPEVLLAAAGGQPVSALQLQQQGLDAQAWLQLPERLAKGDAEALAGWPVPRAVEALQKVCHDALCVVTGARPRYFAPECFRHARPSLAGLLAWSRELSRVARHEEHPWNAGLMLESLVSDAQRALHSDAI</sequence>
<evidence type="ECO:0000313" key="1">
    <source>
        <dbReference type="EMBL" id="PPE70646.1"/>
    </source>
</evidence>
<dbReference type="EMBL" id="PSNY01000005">
    <property type="protein sequence ID" value="PPE70646.1"/>
    <property type="molecule type" value="Genomic_DNA"/>
</dbReference>
<dbReference type="RefSeq" id="WP_104356735.1">
    <property type="nucleotide sequence ID" value="NZ_CALFFA010000021.1"/>
</dbReference>
<name>A0A2S5T6Q5_9BURK</name>
<dbReference type="GO" id="GO:0008408">
    <property type="term" value="F:3'-5' exonuclease activity"/>
    <property type="evidence" value="ECO:0007669"/>
    <property type="project" value="InterPro"/>
</dbReference>
<reference evidence="1 2" key="1">
    <citation type="submission" date="2018-02" db="EMBL/GenBank/DDBJ databases">
        <title>Reclassifiation of [Polyangium] brachysporum DSM 7029 as Guopingzhaonella breviflexa gen. nov., sp. nov., a member of the family Comamonadaceae.</title>
        <authorList>
            <person name="Tang B."/>
        </authorList>
    </citation>
    <scope>NUCLEOTIDE SEQUENCE [LARGE SCALE GENOMIC DNA]</scope>
    <source>
        <strain evidence="1 2">DSM 15344</strain>
    </source>
</reference>
<accession>A0A2S5T6Q5</accession>
<organism evidence="1 2">
    <name type="scientific">Caldimonas thermodepolymerans</name>
    <dbReference type="NCBI Taxonomy" id="215580"/>
    <lineage>
        <taxon>Bacteria</taxon>
        <taxon>Pseudomonadati</taxon>
        <taxon>Pseudomonadota</taxon>
        <taxon>Betaproteobacteria</taxon>
        <taxon>Burkholderiales</taxon>
        <taxon>Sphaerotilaceae</taxon>
        <taxon>Caldimonas</taxon>
    </lineage>
</organism>
<comment type="caution">
    <text evidence="1">The sequence shown here is derived from an EMBL/GenBank/DDBJ whole genome shotgun (WGS) entry which is preliminary data.</text>
</comment>
<dbReference type="InterPro" id="IPR050238">
    <property type="entry name" value="DNA_Rep/Repair_Clamp_Loader"/>
</dbReference>
<dbReference type="GO" id="GO:0009360">
    <property type="term" value="C:DNA polymerase III complex"/>
    <property type="evidence" value="ECO:0007669"/>
    <property type="project" value="TreeGrafter"/>
</dbReference>
<dbReference type="NCBIfam" id="TIGR00678">
    <property type="entry name" value="holB"/>
    <property type="match status" value="1"/>
</dbReference>
<gene>
    <name evidence="1" type="primary">holB</name>
    <name evidence="1" type="ORF">C1702_05740</name>
</gene>
<dbReference type="InterPro" id="IPR004622">
    <property type="entry name" value="DNA_pol_HolB"/>
</dbReference>
<dbReference type="PANTHER" id="PTHR11669:SF8">
    <property type="entry name" value="DNA POLYMERASE III SUBUNIT DELTA"/>
    <property type="match status" value="1"/>
</dbReference>
<evidence type="ECO:0000313" key="2">
    <source>
        <dbReference type="Proteomes" id="UP000239406"/>
    </source>
</evidence>
<dbReference type="GO" id="GO:0006261">
    <property type="term" value="P:DNA-templated DNA replication"/>
    <property type="evidence" value="ECO:0007669"/>
    <property type="project" value="TreeGrafter"/>
</dbReference>